<reference evidence="1" key="2">
    <citation type="journal article" date="2024" name="Plant">
        <title>Genomic evolution and insights into agronomic trait innovations of Sesamum species.</title>
        <authorList>
            <person name="Miao H."/>
            <person name="Wang L."/>
            <person name="Qu L."/>
            <person name="Liu H."/>
            <person name="Sun Y."/>
            <person name="Le M."/>
            <person name="Wang Q."/>
            <person name="Wei S."/>
            <person name="Zheng Y."/>
            <person name="Lin W."/>
            <person name="Duan Y."/>
            <person name="Cao H."/>
            <person name="Xiong S."/>
            <person name="Wang X."/>
            <person name="Wei L."/>
            <person name="Li C."/>
            <person name="Ma Q."/>
            <person name="Ju M."/>
            <person name="Zhao R."/>
            <person name="Li G."/>
            <person name="Mu C."/>
            <person name="Tian Q."/>
            <person name="Mei H."/>
            <person name="Zhang T."/>
            <person name="Gao T."/>
            <person name="Zhang H."/>
        </authorList>
    </citation>
    <scope>NUCLEOTIDE SEQUENCE</scope>
    <source>
        <strain evidence="1">KEN1</strain>
    </source>
</reference>
<protein>
    <recommendedName>
        <fullName evidence="2">Reverse transcriptase</fullName>
    </recommendedName>
</protein>
<dbReference type="InterPro" id="IPR036691">
    <property type="entry name" value="Endo/exonu/phosph_ase_sf"/>
</dbReference>
<proteinExistence type="predicted"/>
<sequence length="246" mass="28652">MRAEWQIRNFRNYLVECGLQDLGFSGAPFTWCNKQLAHTPSKNGWIELALARVLHAKSPYSDHAPLIIELRPKVQWDLSGCKKCFQFEAASIKELECEAIIFNSWSVPGSSQTERRLSEKLAFVSARLSCWGRLYGREARERINVLERLLVARNNATLTNENRSRALKERAELTKLIIHEEIFWKQHNKDLWLKEGYRNSSFFHAKASHRHKTNSIRWLRTLVGSLTELVEGVKRCILEYFEGVHI</sequence>
<comment type="caution">
    <text evidence="1">The sequence shown here is derived from an EMBL/GenBank/DDBJ whole genome shotgun (WGS) entry which is preliminary data.</text>
</comment>
<gene>
    <name evidence="1" type="ORF">Slati_2346600</name>
</gene>
<reference evidence="1" key="1">
    <citation type="submission" date="2020-06" db="EMBL/GenBank/DDBJ databases">
        <authorList>
            <person name="Li T."/>
            <person name="Hu X."/>
            <person name="Zhang T."/>
            <person name="Song X."/>
            <person name="Zhang H."/>
            <person name="Dai N."/>
            <person name="Sheng W."/>
            <person name="Hou X."/>
            <person name="Wei L."/>
        </authorList>
    </citation>
    <scope>NUCLEOTIDE SEQUENCE</scope>
    <source>
        <strain evidence="1">KEN1</strain>
        <tissue evidence="1">Leaf</tissue>
    </source>
</reference>
<dbReference type="SUPFAM" id="SSF56219">
    <property type="entry name" value="DNase I-like"/>
    <property type="match status" value="1"/>
</dbReference>
<dbReference type="PANTHER" id="PTHR33710">
    <property type="entry name" value="BNAC02G09200D PROTEIN"/>
    <property type="match status" value="1"/>
</dbReference>
<accession>A0AAW2WBF7</accession>
<dbReference type="AlphaFoldDB" id="A0AAW2WBF7"/>
<dbReference type="EMBL" id="JACGWN010000008">
    <property type="protein sequence ID" value="KAL0438636.1"/>
    <property type="molecule type" value="Genomic_DNA"/>
</dbReference>
<evidence type="ECO:0000313" key="1">
    <source>
        <dbReference type="EMBL" id="KAL0438636.1"/>
    </source>
</evidence>
<name>A0AAW2WBF7_9LAMI</name>
<dbReference type="PANTHER" id="PTHR33710:SF71">
    <property type="entry name" value="ENDONUCLEASE_EXONUCLEASE_PHOSPHATASE DOMAIN-CONTAINING PROTEIN"/>
    <property type="match status" value="1"/>
</dbReference>
<evidence type="ECO:0008006" key="2">
    <source>
        <dbReference type="Google" id="ProtNLM"/>
    </source>
</evidence>
<organism evidence="1">
    <name type="scientific">Sesamum latifolium</name>
    <dbReference type="NCBI Taxonomy" id="2727402"/>
    <lineage>
        <taxon>Eukaryota</taxon>
        <taxon>Viridiplantae</taxon>
        <taxon>Streptophyta</taxon>
        <taxon>Embryophyta</taxon>
        <taxon>Tracheophyta</taxon>
        <taxon>Spermatophyta</taxon>
        <taxon>Magnoliopsida</taxon>
        <taxon>eudicotyledons</taxon>
        <taxon>Gunneridae</taxon>
        <taxon>Pentapetalae</taxon>
        <taxon>asterids</taxon>
        <taxon>lamiids</taxon>
        <taxon>Lamiales</taxon>
        <taxon>Pedaliaceae</taxon>
        <taxon>Sesamum</taxon>
    </lineage>
</organism>